<feature type="region of interest" description="Disordered" evidence="1">
    <location>
        <begin position="1"/>
        <end position="21"/>
    </location>
</feature>
<reference evidence="2 3" key="1">
    <citation type="journal article" date="2019" name="Int. J. Syst. Evol. Microbiol.">
        <title>The Global Catalogue of Microorganisms (GCM) 10K type strain sequencing project: providing services to taxonomists for standard genome sequencing and annotation.</title>
        <authorList>
            <consortium name="The Broad Institute Genomics Platform"/>
            <consortium name="The Broad Institute Genome Sequencing Center for Infectious Disease"/>
            <person name="Wu L."/>
            <person name="Ma J."/>
        </authorList>
    </citation>
    <scope>NUCLEOTIDE SEQUENCE [LARGE SCALE GENOMIC DNA]</scope>
    <source>
        <strain evidence="2 3">JCM 14319</strain>
    </source>
</reference>
<proteinExistence type="predicted"/>
<comment type="caution">
    <text evidence="2">The sequence shown here is derived from an EMBL/GenBank/DDBJ whole genome shotgun (WGS) entry which is preliminary data.</text>
</comment>
<name>A0ABN2K8U3_9MICO</name>
<feature type="compositionally biased region" description="Polar residues" evidence="1">
    <location>
        <begin position="12"/>
        <end position="21"/>
    </location>
</feature>
<evidence type="ECO:0000313" key="3">
    <source>
        <dbReference type="Proteomes" id="UP001500506"/>
    </source>
</evidence>
<organism evidence="2 3">
    <name type="scientific">Agromyces humatus</name>
    <dbReference type="NCBI Taxonomy" id="279573"/>
    <lineage>
        <taxon>Bacteria</taxon>
        <taxon>Bacillati</taxon>
        <taxon>Actinomycetota</taxon>
        <taxon>Actinomycetes</taxon>
        <taxon>Micrococcales</taxon>
        <taxon>Microbacteriaceae</taxon>
        <taxon>Agromyces</taxon>
    </lineage>
</organism>
<dbReference type="Gene3D" id="2.170.16.10">
    <property type="entry name" value="Hedgehog/Intein (Hint) domain"/>
    <property type="match status" value="1"/>
</dbReference>
<dbReference type="NCBIfam" id="TIGR01443">
    <property type="entry name" value="intein_Cterm"/>
    <property type="match status" value="1"/>
</dbReference>
<dbReference type="CDD" id="cd00081">
    <property type="entry name" value="Hint"/>
    <property type="match status" value="1"/>
</dbReference>
<dbReference type="InterPro" id="IPR036844">
    <property type="entry name" value="Hint_dom_sf"/>
</dbReference>
<dbReference type="Proteomes" id="UP001500506">
    <property type="component" value="Unassembled WGS sequence"/>
</dbReference>
<dbReference type="InterPro" id="IPR030934">
    <property type="entry name" value="Intein_C"/>
</dbReference>
<accession>A0ABN2K8U3</accession>
<dbReference type="EMBL" id="BAAANH010000001">
    <property type="protein sequence ID" value="GAA1750459.1"/>
    <property type="molecule type" value="Genomic_DNA"/>
</dbReference>
<dbReference type="SUPFAM" id="SSF51294">
    <property type="entry name" value="Hedgehog/intein (Hint) domain"/>
    <property type="match status" value="1"/>
</dbReference>
<dbReference type="PROSITE" id="PS50818">
    <property type="entry name" value="INTEIN_C_TER"/>
    <property type="match status" value="1"/>
</dbReference>
<protein>
    <recommendedName>
        <fullName evidence="4">Intein C-terminal splicing domain-containing protein</fullName>
    </recommendedName>
</protein>
<evidence type="ECO:0008006" key="4">
    <source>
        <dbReference type="Google" id="ProtNLM"/>
    </source>
</evidence>
<evidence type="ECO:0000313" key="2">
    <source>
        <dbReference type="EMBL" id="GAA1750459.1"/>
    </source>
</evidence>
<dbReference type="Pfam" id="PF07591">
    <property type="entry name" value="PT-HINT"/>
    <property type="match status" value="1"/>
</dbReference>
<gene>
    <name evidence="2" type="ORF">GCM10009747_04750</name>
</gene>
<evidence type="ECO:0000256" key="1">
    <source>
        <dbReference type="SAM" id="MobiDB-lite"/>
    </source>
</evidence>
<keyword evidence="3" id="KW-1185">Reference proteome</keyword>
<sequence length="339" mass="33786">MLSPGTGVGASASPSIEQGTQVTRTQQFSWGALAVDTGMGAVFGAAGGAAGGAVAQVAAKVAASTASPAVRAGANAVSCAVNSFVPGTAVLLADGSTVPIEDVELGDEVLATDPETGQTASKPVTALITGAGEKDLTTISIAAQGGDGAGTVVATDGHPFWVPAIGRWVDAGDLLPGDWLSTSAGTLVQVTAVAHDHREQAVHNLTVADTHTYFVAAAGDAVLVHNCGGAGPVLKGQAGVNQVAADIEAAGGKVLGREITVEANGVRTRPDLFVEDVCGNRCFVEVKSGPSARLTKNQSQAFPSIQSQGFKPRGGNAAAAGFTPGMTYGPMPVWTVHIP</sequence>